<evidence type="ECO:0000256" key="4">
    <source>
        <dbReference type="RuleBase" id="RU003494"/>
    </source>
</evidence>
<dbReference type="Gene3D" id="1.20.1050.10">
    <property type="match status" value="1"/>
</dbReference>
<dbReference type="SFLD" id="SFLDS00019">
    <property type="entry name" value="Glutathione_Transferase_(cytos"/>
    <property type="match status" value="1"/>
</dbReference>
<dbReference type="GO" id="GO:0005737">
    <property type="term" value="C:cytoplasm"/>
    <property type="evidence" value="ECO:0000318"/>
    <property type="project" value="GO_Central"/>
</dbReference>
<dbReference type="InterPro" id="IPR036249">
    <property type="entry name" value="Thioredoxin-like_sf"/>
</dbReference>
<dbReference type="InParanoid" id="A0A2K1YIP8"/>
<dbReference type="PROSITE" id="PS50404">
    <property type="entry name" value="GST_NTER"/>
    <property type="match status" value="1"/>
</dbReference>
<evidence type="ECO:0000259" key="5">
    <source>
        <dbReference type="PROSITE" id="PS50404"/>
    </source>
</evidence>
<comment type="catalytic activity">
    <reaction evidence="3">
        <text>RX + glutathione = an S-substituted glutathione + a halide anion + H(+)</text>
        <dbReference type="Rhea" id="RHEA:16437"/>
        <dbReference type="ChEBI" id="CHEBI:15378"/>
        <dbReference type="ChEBI" id="CHEBI:16042"/>
        <dbReference type="ChEBI" id="CHEBI:17792"/>
        <dbReference type="ChEBI" id="CHEBI:57925"/>
        <dbReference type="ChEBI" id="CHEBI:90779"/>
        <dbReference type="EC" id="2.5.1.18"/>
    </reaction>
</comment>
<dbReference type="InterPro" id="IPR004046">
    <property type="entry name" value="GST_C"/>
</dbReference>
<dbReference type="SFLD" id="SFLDG01152">
    <property type="entry name" value="Main.3:_Omega-_and_Tau-like"/>
    <property type="match status" value="1"/>
</dbReference>
<keyword evidence="8" id="KW-1185">Reference proteome</keyword>
<evidence type="ECO:0000256" key="3">
    <source>
        <dbReference type="ARBA" id="ARBA00047960"/>
    </source>
</evidence>
<dbReference type="AlphaFoldDB" id="A0A2K1YIP8"/>
<dbReference type="CDD" id="cd03185">
    <property type="entry name" value="GST_C_Tau"/>
    <property type="match status" value="1"/>
</dbReference>
<evidence type="ECO:0000256" key="1">
    <source>
        <dbReference type="ARBA" id="ARBA00012452"/>
    </source>
</evidence>
<organism evidence="7 8">
    <name type="scientific">Populus trichocarpa</name>
    <name type="common">Western balsam poplar</name>
    <name type="synonym">Populus balsamifera subsp. trichocarpa</name>
    <dbReference type="NCBI Taxonomy" id="3694"/>
    <lineage>
        <taxon>Eukaryota</taxon>
        <taxon>Viridiplantae</taxon>
        <taxon>Streptophyta</taxon>
        <taxon>Embryophyta</taxon>
        <taxon>Tracheophyta</taxon>
        <taxon>Spermatophyta</taxon>
        <taxon>Magnoliopsida</taxon>
        <taxon>eudicotyledons</taxon>
        <taxon>Gunneridae</taxon>
        <taxon>Pentapetalae</taxon>
        <taxon>rosids</taxon>
        <taxon>fabids</taxon>
        <taxon>Malpighiales</taxon>
        <taxon>Salicaceae</taxon>
        <taxon>Saliceae</taxon>
        <taxon>Populus</taxon>
    </lineage>
</organism>
<dbReference type="Gene3D" id="3.40.30.10">
    <property type="entry name" value="Glutaredoxin"/>
    <property type="match status" value="1"/>
</dbReference>
<dbReference type="InterPro" id="IPR010987">
    <property type="entry name" value="Glutathione-S-Trfase_C-like"/>
</dbReference>
<sequence>MHGKVFSYKYGKRIRSCVIVMAEEVVLLGFWASPFAMRVKVALAEKEIDYVSREQNLFNKSSLLLEMNPVYKKVPVLIHEGKPICESLIIIEYIDEVWKHKAPLFPSDPCERAHARFWADYVDKHIFPNARLLWAAKGERQEAAKKSLIESFKALEGELGDKPYFGGESFGLRDIALIPFFSFFYAFETLGRFSMEEECPEIVAWAKRCSQRETVSKSVVLDQHKAYEFVLELMAWHGVK</sequence>
<dbReference type="PROSITE" id="PS50405">
    <property type="entry name" value="GST_CTER"/>
    <property type="match status" value="1"/>
</dbReference>
<reference evidence="7 8" key="1">
    <citation type="journal article" date="2006" name="Science">
        <title>The genome of black cottonwood, Populus trichocarpa (Torr. &amp; Gray).</title>
        <authorList>
            <person name="Tuskan G.A."/>
            <person name="Difazio S."/>
            <person name="Jansson S."/>
            <person name="Bohlmann J."/>
            <person name="Grigoriev I."/>
            <person name="Hellsten U."/>
            <person name="Putnam N."/>
            <person name="Ralph S."/>
            <person name="Rombauts S."/>
            <person name="Salamov A."/>
            <person name="Schein J."/>
            <person name="Sterck L."/>
            <person name="Aerts A."/>
            <person name="Bhalerao R.R."/>
            <person name="Bhalerao R.P."/>
            <person name="Blaudez D."/>
            <person name="Boerjan W."/>
            <person name="Brun A."/>
            <person name="Brunner A."/>
            <person name="Busov V."/>
            <person name="Campbell M."/>
            <person name="Carlson J."/>
            <person name="Chalot M."/>
            <person name="Chapman J."/>
            <person name="Chen G.L."/>
            <person name="Cooper D."/>
            <person name="Coutinho P.M."/>
            <person name="Couturier J."/>
            <person name="Covert S."/>
            <person name="Cronk Q."/>
            <person name="Cunningham R."/>
            <person name="Davis J."/>
            <person name="Degroeve S."/>
            <person name="Dejardin A."/>
            <person name="Depamphilis C."/>
            <person name="Detter J."/>
            <person name="Dirks B."/>
            <person name="Dubchak I."/>
            <person name="Duplessis S."/>
            <person name="Ehlting J."/>
            <person name="Ellis B."/>
            <person name="Gendler K."/>
            <person name="Goodstein D."/>
            <person name="Gribskov M."/>
            <person name="Grimwood J."/>
            <person name="Groover A."/>
            <person name="Gunter L."/>
            <person name="Hamberger B."/>
            <person name="Heinze B."/>
            <person name="Helariutta Y."/>
            <person name="Henrissat B."/>
            <person name="Holligan D."/>
            <person name="Holt R."/>
            <person name="Huang W."/>
            <person name="Islam-Faridi N."/>
            <person name="Jones S."/>
            <person name="Jones-Rhoades M."/>
            <person name="Jorgensen R."/>
            <person name="Joshi C."/>
            <person name="Kangasjarvi J."/>
            <person name="Karlsson J."/>
            <person name="Kelleher C."/>
            <person name="Kirkpatrick R."/>
            <person name="Kirst M."/>
            <person name="Kohler A."/>
            <person name="Kalluri U."/>
            <person name="Larimer F."/>
            <person name="Leebens-Mack J."/>
            <person name="Leple J.C."/>
            <person name="Locascio P."/>
            <person name="Lou Y."/>
            <person name="Lucas S."/>
            <person name="Martin F."/>
            <person name="Montanini B."/>
            <person name="Napoli C."/>
            <person name="Nelson D.R."/>
            <person name="Nelson C."/>
            <person name="Nieminen K."/>
            <person name="Nilsson O."/>
            <person name="Pereda V."/>
            <person name="Peter G."/>
            <person name="Philippe R."/>
            <person name="Pilate G."/>
            <person name="Poliakov A."/>
            <person name="Razumovskaya J."/>
            <person name="Richardson P."/>
            <person name="Rinaldi C."/>
            <person name="Ritland K."/>
            <person name="Rouze P."/>
            <person name="Ryaboy D."/>
            <person name="Schmutz J."/>
            <person name="Schrader J."/>
            <person name="Segerman B."/>
            <person name="Shin H."/>
            <person name="Siddiqui A."/>
            <person name="Sterky F."/>
            <person name="Terry A."/>
            <person name="Tsai C.J."/>
            <person name="Uberbacher E."/>
            <person name="Unneberg P."/>
            <person name="Vahala J."/>
            <person name="Wall K."/>
            <person name="Wessler S."/>
            <person name="Yang G."/>
            <person name="Yin T."/>
            <person name="Douglas C."/>
            <person name="Marra M."/>
            <person name="Sandberg G."/>
            <person name="Van de Peer Y."/>
            <person name="Rokhsar D."/>
        </authorList>
    </citation>
    <scope>NUCLEOTIDE SEQUENCE [LARGE SCALE GENOMIC DNA]</scope>
    <source>
        <strain evidence="8">cv. Nisqually</strain>
    </source>
</reference>
<dbReference type="EC" id="2.5.1.18" evidence="1"/>
<evidence type="ECO:0000313" key="8">
    <source>
        <dbReference type="Proteomes" id="UP000006729"/>
    </source>
</evidence>
<dbReference type="InterPro" id="IPR045074">
    <property type="entry name" value="GST_C_Tau"/>
</dbReference>
<dbReference type="PANTHER" id="PTHR11260:SF769">
    <property type="entry name" value="GLUTATHIONE TRANSFERASE"/>
    <property type="match status" value="1"/>
</dbReference>
<dbReference type="SFLD" id="SFLDG00358">
    <property type="entry name" value="Main_(cytGST)"/>
    <property type="match status" value="1"/>
</dbReference>
<dbReference type="Pfam" id="PF02798">
    <property type="entry name" value="GST_N"/>
    <property type="match status" value="1"/>
</dbReference>
<dbReference type="GO" id="GO:0006749">
    <property type="term" value="P:glutathione metabolic process"/>
    <property type="evidence" value="ECO:0000318"/>
    <property type="project" value="GO_Central"/>
</dbReference>
<dbReference type="InterPro" id="IPR040079">
    <property type="entry name" value="Glutathione_S-Trfase"/>
</dbReference>
<dbReference type="InterPro" id="IPR004045">
    <property type="entry name" value="Glutathione_S-Trfase_N"/>
</dbReference>
<dbReference type="Pfam" id="PF00043">
    <property type="entry name" value="GST_C"/>
    <property type="match status" value="1"/>
</dbReference>
<feature type="domain" description="GST C-terminal" evidence="6">
    <location>
        <begin position="108"/>
        <end position="229"/>
    </location>
</feature>
<feature type="domain" description="GST N-terminal" evidence="5">
    <location>
        <begin position="23"/>
        <end position="102"/>
    </location>
</feature>
<dbReference type="GO" id="GO:0004364">
    <property type="term" value="F:glutathione transferase activity"/>
    <property type="evidence" value="ECO:0000318"/>
    <property type="project" value="GO_Central"/>
</dbReference>
<dbReference type="InterPro" id="IPR036282">
    <property type="entry name" value="Glutathione-S-Trfase_C_sf"/>
</dbReference>
<name>A0A2K1YIP8_POPTR</name>
<dbReference type="SUPFAM" id="SSF52833">
    <property type="entry name" value="Thioredoxin-like"/>
    <property type="match status" value="1"/>
</dbReference>
<dbReference type="Proteomes" id="UP000006729">
    <property type="component" value="Chromosome 11"/>
</dbReference>
<accession>A0A2K1YIP8</accession>
<evidence type="ECO:0000256" key="2">
    <source>
        <dbReference type="ARBA" id="ARBA00022679"/>
    </source>
</evidence>
<dbReference type="STRING" id="3694.A0A2K1YIP8"/>
<dbReference type="PANTHER" id="PTHR11260">
    <property type="entry name" value="GLUTATHIONE S-TRANSFERASE, GST, SUPERFAMILY, GST DOMAIN CONTAINING"/>
    <property type="match status" value="1"/>
</dbReference>
<dbReference type="FunFam" id="1.20.1050.10:FF:000018">
    <property type="entry name" value="Glutathione S-transferase U20"/>
    <property type="match status" value="1"/>
</dbReference>
<dbReference type="CDD" id="cd03058">
    <property type="entry name" value="GST_N_Tau"/>
    <property type="match status" value="1"/>
</dbReference>
<dbReference type="InterPro" id="IPR045073">
    <property type="entry name" value="Omega/Tau-like"/>
</dbReference>
<evidence type="ECO:0000259" key="6">
    <source>
        <dbReference type="PROSITE" id="PS50405"/>
    </source>
</evidence>
<protein>
    <recommendedName>
        <fullName evidence="1">glutathione transferase</fullName>
        <ecNumber evidence="1">2.5.1.18</ecNumber>
    </recommendedName>
</protein>
<dbReference type="SUPFAM" id="SSF47616">
    <property type="entry name" value="GST C-terminal domain-like"/>
    <property type="match status" value="1"/>
</dbReference>
<gene>
    <name evidence="7" type="ORF">POPTR_011G113300</name>
</gene>
<dbReference type="FunFam" id="3.40.30.10:FF:000014">
    <property type="entry name" value="Tau class glutathione S-transferase"/>
    <property type="match status" value="1"/>
</dbReference>
<comment type="similarity">
    <text evidence="4">Belongs to the GST superfamily.</text>
</comment>
<evidence type="ECO:0000313" key="7">
    <source>
        <dbReference type="EMBL" id="PNT12908.2"/>
    </source>
</evidence>
<proteinExistence type="inferred from homology"/>
<dbReference type="EMBL" id="CM009300">
    <property type="protein sequence ID" value="PNT12908.2"/>
    <property type="molecule type" value="Genomic_DNA"/>
</dbReference>
<keyword evidence="2" id="KW-0808">Transferase</keyword>